<gene>
    <name evidence="4" type="ORF">O3M35_007367</name>
</gene>
<name>A0AAW1D968_9HEMI</name>
<dbReference type="SMART" id="SM00320">
    <property type="entry name" value="WD40"/>
    <property type="match status" value="4"/>
</dbReference>
<dbReference type="PROSITE" id="PS50294">
    <property type="entry name" value="WD_REPEATS_REGION"/>
    <property type="match status" value="1"/>
</dbReference>
<dbReference type="InterPro" id="IPR015943">
    <property type="entry name" value="WD40/YVTN_repeat-like_dom_sf"/>
</dbReference>
<dbReference type="InterPro" id="IPR036322">
    <property type="entry name" value="WD40_repeat_dom_sf"/>
</dbReference>
<accession>A0AAW1D968</accession>
<evidence type="ECO:0000313" key="4">
    <source>
        <dbReference type="EMBL" id="KAK9507531.1"/>
    </source>
</evidence>
<dbReference type="InterPro" id="IPR020472">
    <property type="entry name" value="WD40_PAC1"/>
</dbReference>
<keyword evidence="5" id="KW-1185">Reference proteome</keyword>
<dbReference type="PRINTS" id="PR00320">
    <property type="entry name" value="GPROTEINBRPT"/>
</dbReference>
<feature type="repeat" description="WD" evidence="3">
    <location>
        <begin position="597"/>
        <end position="627"/>
    </location>
</feature>
<organism evidence="4 5">
    <name type="scientific">Rhynocoris fuscipes</name>
    <dbReference type="NCBI Taxonomy" id="488301"/>
    <lineage>
        <taxon>Eukaryota</taxon>
        <taxon>Metazoa</taxon>
        <taxon>Ecdysozoa</taxon>
        <taxon>Arthropoda</taxon>
        <taxon>Hexapoda</taxon>
        <taxon>Insecta</taxon>
        <taxon>Pterygota</taxon>
        <taxon>Neoptera</taxon>
        <taxon>Paraneoptera</taxon>
        <taxon>Hemiptera</taxon>
        <taxon>Heteroptera</taxon>
        <taxon>Panheteroptera</taxon>
        <taxon>Cimicomorpha</taxon>
        <taxon>Reduviidae</taxon>
        <taxon>Harpactorinae</taxon>
        <taxon>Harpactorini</taxon>
        <taxon>Rhynocoris</taxon>
    </lineage>
</organism>
<evidence type="ECO:0000256" key="1">
    <source>
        <dbReference type="ARBA" id="ARBA00022574"/>
    </source>
</evidence>
<dbReference type="InterPro" id="IPR051075">
    <property type="entry name" value="SCF_subunit_WD-repeat"/>
</dbReference>
<reference evidence="4 5" key="1">
    <citation type="submission" date="2022-12" db="EMBL/GenBank/DDBJ databases">
        <title>Chromosome-level genome assembly of true bugs.</title>
        <authorList>
            <person name="Ma L."/>
            <person name="Li H."/>
        </authorList>
    </citation>
    <scope>NUCLEOTIDE SEQUENCE [LARGE SCALE GENOMIC DNA]</scope>
    <source>
        <strain evidence="4">Lab_2022b</strain>
    </source>
</reference>
<dbReference type="SUPFAM" id="SSF50978">
    <property type="entry name" value="WD40 repeat-like"/>
    <property type="match status" value="1"/>
</dbReference>
<dbReference type="AlphaFoldDB" id="A0AAW1D968"/>
<dbReference type="Proteomes" id="UP001461498">
    <property type="component" value="Unassembled WGS sequence"/>
</dbReference>
<comment type="caution">
    <text evidence="4">The sequence shown here is derived from an EMBL/GenBank/DDBJ whole genome shotgun (WGS) entry which is preliminary data.</text>
</comment>
<feature type="repeat" description="WD" evidence="3">
    <location>
        <begin position="473"/>
        <end position="514"/>
    </location>
</feature>
<dbReference type="InterPro" id="IPR019775">
    <property type="entry name" value="WD40_repeat_CS"/>
</dbReference>
<dbReference type="PANTHER" id="PTHR19872">
    <property type="entry name" value="UBIQUITIN LIGASE SPECIFICITY FACTOR/HREP PROTEIN"/>
    <property type="match status" value="1"/>
</dbReference>
<evidence type="ECO:0000256" key="3">
    <source>
        <dbReference type="PROSITE-ProRule" id="PRU00221"/>
    </source>
</evidence>
<keyword evidence="2" id="KW-0677">Repeat</keyword>
<dbReference type="PROSITE" id="PS00678">
    <property type="entry name" value="WD_REPEATS_1"/>
    <property type="match status" value="1"/>
</dbReference>
<sequence>MESKSPDESNASTSEGNAPGNIASLAAYVDRSGVQYLAKAFRNRKAETSLENADIYYIQQWFTKVSSVNKQRFILKLVGTISELSPLKLLLSILKPLTKDLYYSRAHCTKFSYDIVPQDTDRMLDESILHEQMEKDFEWLKTLNESKRCNIILDLIRMSGSAIAMKVLNETQTLADIYEFIDILQKKFVPDDLLKVQEIHSVFKESKLTKKTNFTKIISQDIANNKKIVPLVNMHKVCLTLKPNVTNNSKISELLKNVQSQEKLWDEKLRKLLYTIRTGEIEGKSKLRITQSGVEVNKFQLLPVWINRYILKYLDDESKKNMSQVDLYWKRMVEEEAKESNVRRELNKVIQKLEVKLLNTKLPGKRFTARVKKTKRPLSSKAAKNRKLNISKEIKKPQTADQADDLKESIFTFIKQTRLSRNPFFGLYKETFISTAYMYDRSISCSRKWIACTENTLVVFYNLITGEKTPFVISGHSLVVTCIAFFPNSFRLATGSLDKTIKTWDIWNSKELRTYIGHTDVIISLSVNENYIASCARDSTIRVFSQLTGVTIILVNYKTWTPTKLVLTTDNLIYWVNREGSLKMFSITDENINEEILIAHKSDITFLAKFGNLIITSGSDNFVRVWNANLINQRPLIEFYHEVTVSSAALSHSTIITACIDGCLRFWDVGQCKLFRTITINLSREPIIDICIQNCYNHLKILCNNELNITVIEFKIQPRKETSMKTNPFLGIMMHPIKYTGKLRCDVENRLIKLQRRKCTLPELRFNENYRITKDSIINKCINEKRLTETFPRYSKSINEYSDFGKIRKTVKPEARALKTSKTIMITNE</sequence>
<dbReference type="PANTHER" id="PTHR19872:SF7">
    <property type="entry name" value="F-BOX AND WD REPEAT DOMAIN CONTAINING PROTEIN 10B-RELATED"/>
    <property type="match status" value="1"/>
</dbReference>
<protein>
    <submittedName>
        <fullName evidence="4">Uncharacterized protein</fullName>
    </submittedName>
</protein>
<keyword evidence="1 3" id="KW-0853">WD repeat</keyword>
<proteinExistence type="predicted"/>
<dbReference type="PROSITE" id="PS50082">
    <property type="entry name" value="WD_REPEATS_2"/>
    <property type="match status" value="2"/>
</dbReference>
<dbReference type="InterPro" id="IPR001680">
    <property type="entry name" value="WD40_rpt"/>
</dbReference>
<evidence type="ECO:0000256" key="2">
    <source>
        <dbReference type="ARBA" id="ARBA00022737"/>
    </source>
</evidence>
<dbReference type="Gene3D" id="2.130.10.10">
    <property type="entry name" value="YVTN repeat-like/Quinoprotein amine dehydrogenase"/>
    <property type="match status" value="2"/>
</dbReference>
<evidence type="ECO:0000313" key="5">
    <source>
        <dbReference type="Proteomes" id="UP001461498"/>
    </source>
</evidence>
<dbReference type="EMBL" id="JAPXFL010000004">
    <property type="protein sequence ID" value="KAK9507531.1"/>
    <property type="molecule type" value="Genomic_DNA"/>
</dbReference>
<dbReference type="Pfam" id="PF00400">
    <property type="entry name" value="WD40"/>
    <property type="match status" value="3"/>
</dbReference>